<proteinExistence type="predicted"/>
<organism evidence="2 3">
    <name type="scientific">Araneus ventricosus</name>
    <name type="common">Orbweaver spider</name>
    <name type="synonym">Epeira ventricosa</name>
    <dbReference type="NCBI Taxonomy" id="182803"/>
    <lineage>
        <taxon>Eukaryota</taxon>
        <taxon>Metazoa</taxon>
        <taxon>Ecdysozoa</taxon>
        <taxon>Arthropoda</taxon>
        <taxon>Chelicerata</taxon>
        <taxon>Arachnida</taxon>
        <taxon>Araneae</taxon>
        <taxon>Araneomorphae</taxon>
        <taxon>Entelegynae</taxon>
        <taxon>Araneoidea</taxon>
        <taxon>Araneidae</taxon>
        <taxon>Araneus</taxon>
    </lineage>
</organism>
<accession>A0A4Y2K4Y3</accession>
<evidence type="ECO:0000313" key="2">
    <source>
        <dbReference type="EMBL" id="GBM97404.1"/>
    </source>
</evidence>
<evidence type="ECO:0000313" key="3">
    <source>
        <dbReference type="Proteomes" id="UP000499080"/>
    </source>
</evidence>
<gene>
    <name evidence="2" type="ORF">AVEN_260337_1</name>
</gene>
<keyword evidence="3" id="KW-1185">Reference proteome</keyword>
<dbReference type="EMBL" id="BGPR01004230">
    <property type="protein sequence ID" value="GBM97404.1"/>
    <property type="molecule type" value="Genomic_DNA"/>
</dbReference>
<reference evidence="2 3" key="1">
    <citation type="journal article" date="2019" name="Sci. Rep.">
        <title>Orb-weaving spider Araneus ventricosus genome elucidates the spidroin gene catalogue.</title>
        <authorList>
            <person name="Kono N."/>
            <person name="Nakamura H."/>
            <person name="Ohtoshi R."/>
            <person name="Moran D.A.P."/>
            <person name="Shinohara A."/>
            <person name="Yoshida Y."/>
            <person name="Fujiwara M."/>
            <person name="Mori M."/>
            <person name="Tomita M."/>
            <person name="Arakawa K."/>
        </authorList>
    </citation>
    <scope>NUCLEOTIDE SEQUENCE [LARGE SCALE GENOMIC DNA]</scope>
</reference>
<evidence type="ECO:0000256" key="1">
    <source>
        <dbReference type="SAM" id="MobiDB-lite"/>
    </source>
</evidence>
<feature type="region of interest" description="Disordered" evidence="1">
    <location>
        <begin position="132"/>
        <end position="161"/>
    </location>
</feature>
<dbReference type="Proteomes" id="UP000499080">
    <property type="component" value="Unassembled WGS sequence"/>
</dbReference>
<name>A0A4Y2K4Y3_ARAVE</name>
<comment type="caution">
    <text evidence="2">The sequence shown here is derived from an EMBL/GenBank/DDBJ whole genome shotgun (WGS) entry which is preliminary data.</text>
</comment>
<protein>
    <submittedName>
        <fullName evidence="2">Uncharacterized protein</fullName>
    </submittedName>
</protein>
<sequence length="161" mass="19076">MPKRYWYGVFRGQVLNVLPLNNEWNLKCRVSKTSRKHRYLMRLMEAHGLYWERIRRSESMSDDLILIIFTCLLKQHEGCFGRELVNFNRSHMTRTTPELAPPLQTFEQHQQEDVWPPRYDLECNGTIHGVSSVESGFEPRSLQPLSRDLTTKPPRPRHISL</sequence>
<dbReference type="AlphaFoldDB" id="A0A4Y2K4Y3"/>